<evidence type="ECO:0000256" key="2">
    <source>
        <dbReference type="ARBA" id="ARBA00022448"/>
    </source>
</evidence>
<keyword evidence="11" id="KW-0407">Ion channel</keyword>
<keyword evidence="15" id="KW-1185">Reference proteome</keyword>
<reference evidence="14 15" key="1">
    <citation type="journal article" date="2023" name="Sci. Data">
        <title>Genome assembly of the Korean intertidal mud-creeper Batillaria attramentaria.</title>
        <authorList>
            <person name="Patra A.K."/>
            <person name="Ho P.T."/>
            <person name="Jun S."/>
            <person name="Lee S.J."/>
            <person name="Kim Y."/>
            <person name="Won Y.J."/>
        </authorList>
    </citation>
    <scope>NUCLEOTIDE SEQUENCE [LARGE SCALE GENOMIC DNA]</scope>
    <source>
        <strain evidence="14">Wonlab-2016</strain>
    </source>
</reference>
<evidence type="ECO:0000256" key="7">
    <source>
        <dbReference type="ARBA" id="ARBA00023136"/>
    </source>
</evidence>
<keyword evidence="2" id="KW-0813">Transport</keyword>
<name>A0ABD0KPP7_9CAEN</name>
<dbReference type="Proteomes" id="UP001519460">
    <property type="component" value="Unassembled WGS sequence"/>
</dbReference>
<dbReference type="InterPro" id="IPR052192">
    <property type="entry name" value="Insect_Ionotropic_Sensory_Rcpt"/>
</dbReference>
<evidence type="ECO:0000256" key="3">
    <source>
        <dbReference type="ARBA" id="ARBA00022475"/>
    </source>
</evidence>
<keyword evidence="9" id="KW-0325">Glycoprotein</keyword>
<comment type="subcellular location">
    <subcellularLocation>
        <location evidence="1">Cell membrane</location>
        <topology evidence="1">Multi-pass membrane protein</topology>
    </subcellularLocation>
</comment>
<evidence type="ECO:0000256" key="10">
    <source>
        <dbReference type="ARBA" id="ARBA00023286"/>
    </source>
</evidence>
<evidence type="ECO:0000256" key="11">
    <source>
        <dbReference type="ARBA" id="ARBA00023303"/>
    </source>
</evidence>
<dbReference type="Pfam" id="PF10613">
    <property type="entry name" value="Lig_chan-Glu_bd"/>
    <property type="match status" value="1"/>
</dbReference>
<dbReference type="PANTHER" id="PTHR42643">
    <property type="entry name" value="IONOTROPIC RECEPTOR 20A-RELATED"/>
    <property type="match status" value="1"/>
</dbReference>
<evidence type="ECO:0000256" key="8">
    <source>
        <dbReference type="ARBA" id="ARBA00023170"/>
    </source>
</evidence>
<dbReference type="SMART" id="SM00079">
    <property type="entry name" value="PBPe"/>
    <property type="match status" value="1"/>
</dbReference>
<keyword evidence="3" id="KW-1003">Cell membrane</keyword>
<keyword evidence="10" id="KW-1071">Ligand-gated ion channel</keyword>
<dbReference type="AlphaFoldDB" id="A0ABD0KPP7"/>
<dbReference type="GO" id="GO:0050906">
    <property type="term" value="P:detection of stimulus involved in sensory perception"/>
    <property type="evidence" value="ECO:0007669"/>
    <property type="project" value="UniProtKB-ARBA"/>
</dbReference>
<protein>
    <recommendedName>
        <fullName evidence="13">Ionotropic glutamate receptor C-terminal domain-containing protein</fullName>
    </recommendedName>
</protein>
<dbReference type="GO" id="GO:0034220">
    <property type="term" value="P:monoatomic ion transmembrane transport"/>
    <property type="evidence" value="ECO:0007669"/>
    <property type="project" value="UniProtKB-KW"/>
</dbReference>
<evidence type="ECO:0000256" key="6">
    <source>
        <dbReference type="ARBA" id="ARBA00023065"/>
    </source>
</evidence>
<sequence length="378" mass="42112">MRHVLDDSQLSYTFLDPPDDSWGQMLENGQWDGPIGMLARKEADLAVSAFVLTPGRSSVADPTTPYTVVSTVIVFKIPRERPEYFLQPFQTPVYVAIGGGFLAVLCLLLLLGTFRREPAGDGEISSEALSSTTTTPDLGEGLVWVWMMFGVVLSSVYSSKLTATLAVGDQVLPFTTLAQLVNQDTFTWGVMSGTAEASILKNSTDKDFKAFYQSAVRFSHTDPSVFSPDEEGVQKSKVKTGNYAYFSPFENLYEKWSSEICDLAKIPERYLTLPWVFYLQKGSPYTKLMSERITSMVDTGLVDHWIRQWFPESSPEHCSSPSNGQSNTRTTALTVRETQTAFYMAALGVGLAALTLGTELFIARLKVFLQFLLHRRRF</sequence>
<dbReference type="Gene3D" id="3.40.190.10">
    <property type="entry name" value="Periplasmic binding protein-like II"/>
    <property type="match status" value="2"/>
</dbReference>
<dbReference type="Pfam" id="PF00060">
    <property type="entry name" value="Lig_chan"/>
    <property type="match status" value="1"/>
</dbReference>
<evidence type="ECO:0000256" key="5">
    <source>
        <dbReference type="ARBA" id="ARBA00022989"/>
    </source>
</evidence>
<accession>A0ABD0KPP7</accession>
<feature type="transmembrane region" description="Helical" evidence="12">
    <location>
        <begin position="93"/>
        <end position="111"/>
    </location>
</feature>
<evidence type="ECO:0000313" key="14">
    <source>
        <dbReference type="EMBL" id="KAK7489225.1"/>
    </source>
</evidence>
<dbReference type="InterPro" id="IPR001320">
    <property type="entry name" value="Iontro_rcpt_C"/>
</dbReference>
<dbReference type="InterPro" id="IPR019594">
    <property type="entry name" value="Glu/Gly-bd"/>
</dbReference>
<dbReference type="PANTHER" id="PTHR42643:SF24">
    <property type="entry name" value="IONOTROPIC RECEPTOR 60A"/>
    <property type="match status" value="1"/>
</dbReference>
<dbReference type="EMBL" id="JACVVK020000140">
    <property type="protein sequence ID" value="KAK7489225.1"/>
    <property type="molecule type" value="Genomic_DNA"/>
</dbReference>
<evidence type="ECO:0000256" key="1">
    <source>
        <dbReference type="ARBA" id="ARBA00004651"/>
    </source>
</evidence>
<comment type="caution">
    <text evidence="14">The sequence shown here is derived from an EMBL/GenBank/DDBJ whole genome shotgun (WGS) entry which is preliminary data.</text>
</comment>
<feature type="transmembrane region" description="Helical" evidence="12">
    <location>
        <begin position="341"/>
        <end position="363"/>
    </location>
</feature>
<evidence type="ECO:0000259" key="13">
    <source>
        <dbReference type="SMART" id="SM00079"/>
    </source>
</evidence>
<keyword evidence="5 12" id="KW-1133">Transmembrane helix</keyword>
<keyword evidence="4 12" id="KW-0812">Transmembrane</keyword>
<dbReference type="GO" id="GO:0005886">
    <property type="term" value="C:plasma membrane"/>
    <property type="evidence" value="ECO:0007669"/>
    <property type="project" value="UniProtKB-SubCell"/>
</dbReference>
<gene>
    <name evidence="14" type="ORF">BaRGS_00019477</name>
</gene>
<keyword evidence="7 12" id="KW-0472">Membrane</keyword>
<organism evidence="14 15">
    <name type="scientific">Batillaria attramentaria</name>
    <dbReference type="NCBI Taxonomy" id="370345"/>
    <lineage>
        <taxon>Eukaryota</taxon>
        <taxon>Metazoa</taxon>
        <taxon>Spiralia</taxon>
        <taxon>Lophotrochozoa</taxon>
        <taxon>Mollusca</taxon>
        <taxon>Gastropoda</taxon>
        <taxon>Caenogastropoda</taxon>
        <taxon>Sorbeoconcha</taxon>
        <taxon>Cerithioidea</taxon>
        <taxon>Batillariidae</taxon>
        <taxon>Batillaria</taxon>
    </lineage>
</organism>
<feature type="domain" description="Ionotropic glutamate receptor C-terminal" evidence="13">
    <location>
        <begin position="1"/>
        <end position="312"/>
    </location>
</feature>
<proteinExistence type="predicted"/>
<keyword evidence="8" id="KW-0675">Receptor</keyword>
<evidence type="ECO:0000313" key="15">
    <source>
        <dbReference type="Proteomes" id="UP001519460"/>
    </source>
</evidence>
<evidence type="ECO:0000256" key="9">
    <source>
        <dbReference type="ARBA" id="ARBA00023180"/>
    </source>
</evidence>
<evidence type="ECO:0000256" key="4">
    <source>
        <dbReference type="ARBA" id="ARBA00022692"/>
    </source>
</evidence>
<evidence type="ECO:0000256" key="12">
    <source>
        <dbReference type="SAM" id="Phobius"/>
    </source>
</evidence>
<dbReference type="SUPFAM" id="SSF53850">
    <property type="entry name" value="Periplasmic binding protein-like II"/>
    <property type="match status" value="1"/>
</dbReference>
<keyword evidence="6" id="KW-0406">Ion transport</keyword>